<dbReference type="Pfam" id="PF00903">
    <property type="entry name" value="Glyoxalase"/>
    <property type="match status" value="1"/>
</dbReference>
<evidence type="ECO:0000259" key="4">
    <source>
        <dbReference type="PROSITE" id="PS51819"/>
    </source>
</evidence>
<dbReference type="CDD" id="cd08349">
    <property type="entry name" value="BLMA_like"/>
    <property type="match status" value="1"/>
</dbReference>
<comment type="similarity">
    <text evidence="1">Belongs to the bleomycin resistance protein family.</text>
</comment>
<dbReference type="InterPro" id="IPR029068">
    <property type="entry name" value="Glyas_Bleomycin-R_OHBP_Dase"/>
</dbReference>
<keyword evidence="3" id="KW-0046">Antibiotic resistance</keyword>
<protein>
    <recommendedName>
        <fullName evidence="2">Bleomycin resistance protein</fullName>
    </recommendedName>
</protein>
<organism evidence="5 6">
    <name type="scientific">Candidatus Roizmanbacteria bacterium CG03_land_8_20_14_0_80_39_12</name>
    <dbReference type="NCBI Taxonomy" id="1974847"/>
    <lineage>
        <taxon>Bacteria</taxon>
        <taxon>Candidatus Roizmaniibacteriota</taxon>
    </lineage>
</organism>
<evidence type="ECO:0000313" key="5">
    <source>
        <dbReference type="EMBL" id="PIV08532.1"/>
    </source>
</evidence>
<evidence type="ECO:0000256" key="1">
    <source>
        <dbReference type="ARBA" id="ARBA00011051"/>
    </source>
</evidence>
<dbReference type="Gene3D" id="3.10.180.10">
    <property type="entry name" value="2,3-Dihydroxybiphenyl 1,2-Dioxygenase, domain 1"/>
    <property type="match status" value="1"/>
</dbReference>
<dbReference type="InterPro" id="IPR000335">
    <property type="entry name" value="Bleomycin-R"/>
</dbReference>
<evidence type="ECO:0000256" key="3">
    <source>
        <dbReference type="ARBA" id="ARBA00023251"/>
    </source>
</evidence>
<dbReference type="SUPFAM" id="SSF54593">
    <property type="entry name" value="Glyoxalase/Bleomycin resistance protein/Dihydroxybiphenyl dioxygenase"/>
    <property type="match status" value="1"/>
</dbReference>
<proteinExistence type="inferred from homology"/>
<dbReference type="AlphaFoldDB" id="A0A2M7BSS8"/>
<evidence type="ECO:0000313" key="6">
    <source>
        <dbReference type="Proteomes" id="UP000230119"/>
    </source>
</evidence>
<evidence type="ECO:0000256" key="2">
    <source>
        <dbReference type="ARBA" id="ARBA00021572"/>
    </source>
</evidence>
<dbReference type="GO" id="GO:0046677">
    <property type="term" value="P:response to antibiotic"/>
    <property type="evidence" value="ECO:0007669"/>
    <property type="project" value="UniProtKB-KW"/>
</dbReference>
<dbReference type="EMBL" id="PEVA01000095">
    <property type="protein sequence ID" value="PIV08532.1"/>
    <property type="molecule type" value="Genomic_DNA"/>
</dbReference>
<reference evidence="6" key="1">
    <citation type="submission" date="2017-09" db="EMBL/GenBank/DDBJ databases">
        <title>Depth-based differentiation of microbial function through sediment-hosted aquifers and enrichment of novel symbionts in the deep terrestrial subsurface.</title>
        <authorList>
            <person name="Probst A.J."/>
            <person name="Ladd B."/>
            <person name="Jarett J.K."/>
            <person name="Geller-Mcgrath D.E."/>
            <person name="Sieber C.M.K."/>
            <person name="Emerson J.B."/>
            <person name="Anantharaman K."/>
            <person name="Thomas B.C."/>
            <person name="Malmstrom R."/>
            <person name="Stieglmeier M."/>
            <person name="Klingl A."/>
            <person name="Woyke T."/>
            <person name="Ryan C.M."/>
            <person name="Banfield J.F."/>
        </authorList>
    </citation>
    <scope>NUCLEOTIDE SEQUENCE [LARGE SCALE GENOMIC DNA]</scope>
</reference>
<gene>
    <name evidence="5" type="ORF">COS52_02210</name>
</gene>
<dbReference type="Proteomes" id="UP000230119">
    <property type="component" value="Unassembled WGS sequence"/>
</dbReference>
<name>A0A2M7BSS8_9BACT</name>
<comment type="caution">
    <text evidence="5">The sequence shown here is derived from an EMBL/GenBank/DDBJ whole genome shotgun (WGS) entry which is preliminary data.</text>
</comment>
<dbReference type="InterPro" id="IPR037523">
    <property type="entry name" value="VOC_core"/>
</dbReference>
<feature type="domain" description="VOC" evidence="4">
    <location>
        <begin position="2"/>
        <end position="132"/>
    </location>
</feature>
<dbReference type="InterPro" id="IPR004360">
    <property type="entry name" value="Glyas_Fos-R_dOase_dom"/>
</dbReference>
<accession>A0A2M7BSS8</accession>
<dbReference type="PROSITE" id="PS51819">
    <property type="entry name" value="VOC"/>
    <property type="match status" value="1"/>
</dbReference>
<sequence length="139" mass="16384">MRFNNILPELYVVDFEKSLHFYIEIVGFKLEYQRSNPLFAFLSYQGSQLMIQQEEDGDEEWHNGKEYPYGRGINFQIETDDVQKIIDLLATNNYPLKRGVEDSWYKVKDTLHGHREILVMDPSGYLLRFSQSLGKKPVT</sequence>